<dbReference type="EMBL" id="FNWL01000002">
    <property type="protein sequence ID" value="SEH15764.1"/>
    <property type="molecule type" value="Genomic_DNA"/>
</dbReference>
<protein>
    <submittedName>
        <fullName evidence="1">Uncharacterized protein</fullName>
    </submittedName>
</protein>
<proteinExistence type="predicted"/>
<sequence length="59" mass="6547">MQTIMVQNAYTANPPIPILSINPDGEMNKATVSAMQINPEISTNIDPYTLTAFLILVYY</sequence>
<organism evidence="1 2">
    <name type="scientific">Natronorubrum sediminis</name>
    <dbReference type="NCBI Taxonomy" id="640943"/>
    <lineage>
        <taxon>Archaea</taxon>
        <taxon>Methanobacteriati</taxon>
        <taxon>Methanobacteriota</taxon>
        <taxon>Stenosarchaea group</taxon>
        <taxon>Halobacteria</taxon>
        <taxon>Halobacteriales</taxon>
        <taxon>Natrialbaceae</taxon>
        <taxon>Natronorubrum</taxon>
    </lineage>
</organism>
<evidence type="ECO:0000313" key="1">
    <source>
        <dbReference type="EMBL" id="SEH15764.1"/>
    </source>
</evidence>
<keyword evidence="2" id="KW-1185">Reference proteome</keyword>
<dbReference type="AlphaFoldDB" id="A0A1H6G190"/>
<reference evidence="2" key="1">
    <citation type="submission" date="2016-10" db="EMBL/GenBank/DDBJ databases">
        <authorList>
            <person name="Varghese N."/>
            <person name="Submissions S."/>
        </authorList>
    </citation>
    <scope>NUCLEOTIDE SEQUENCE [LARGE SCALE GENOMIC DNA]</scope>
    <source>
        <strain evidence="2">CGMCC 1.8981</strain>
    </source>
</reference>
<evidence type="ECO:0000313" key="2">
    <source>
        <dbReference type="Proteomes" id="UP000199112"/>
    </source>
</evidence>
<gene>
    <name evidence="1" type="ORF">SAMN04487967_2230</name>
</gene>
<accession>A0A1H6G190</accession>
<name>A0A1H6G190_9EURY</name>
<dbReference type="Proteomes" id="UP000199112">
    <property type="component" value="Unassembled WGS sequence"/>
</dbReference>